<name>A0A9N8HBF4_9STRA</name>
<dbReference type="EMBL" id="CAICTM010000335">
    <property type="protein sequence ID" value="CAB9508166.1"/>
    <property type="molecule type" value="Genomic_DNA"/>
</dbReference>
<organism evidence="2 3">
    <name type="scientific">Seminavis robusta</name>
    <dbReference type="NCBI Taxonomy" id="568900"/>
    <lineage>
        <taxon>Eukaryota</taxon>
        <taxon>Sar</taxon>
        <taxon>Stramenopiles</taxon>
        <taxon>Ochrophyta</taxon>
        <taxon>Bacillariophyta</taxon>
        <taxon>Bacillariophyceae</taxon>
        <taxon>Bacillariophycidae</taxon>
        <taxon>Naviculales</taxon>
        <taxon>Naviculaceae</taxon>
        <taxon>Seminavis</taxon>
    </lineage>
</organism>
<dbReference type="AlphaFoldDB" id="A0A9N8HBF4"/>
<sequence>MDEHEDDPMADPDYHPTDEAEEDQQQEDDIPSQVEGGVDAEELDALDSSEDESSEDESNNNHQDGTSEEEGSNDDGHLETIQEGSNDHDSDGDDADDEQGDSDGTDEDSFGHEEDPPINHDEEDEPQVADDPQNTDDEEDSVTESTQHRTRRSAQITGVQPEQMDAAYGSRTRAGLRERKQRKYDKHLHLQQPSDHTMAQYMADPGTPSEAVMTQFLLEHVALTQYSINKGLKVFGNAGAEAVISEMKQLHDRKVGEPDHWRSYWPRSTTKPMTNTSCTRKESLSSM</sequence>
<evidence type="ECO:0000313" key="2">
    <source>
        <dbReference type="EMBL" id="CAB9508166.1"/>
    </source>
</evidence>
<proteinExistence type="predicted"/>
<feature type="compositionally biased region" description="Acidic residues" evidence="1">
    <location>
        <begin position="1"/>
        <end position="10"/>
    </location>
</feature>
<feature type="region of interest" description="Disordered" evidence="1">
    <location>
        <begin position="1"/>
        <end position="178"/>
    </location>
</feature>
<comment type="caution">
    <text evidence="2">The sequence shown here is derived from an EMBL/GenBank/DDBJ whole genome shotgun (WGS) entry which is preliminary data.</text>
</comment>
<gene>
    <name evidence="2" type="ORF">SEMRO_336_G120270.1</name>
</gene>
<feature type="compositionally biased region" description="Acidic residues" evidence="1">
    <location>
        <begin position="19"/>
        <end position="30"/>
    </location>
</feature>
<feature type="compositionally biased region" description="Basic and acidic residues" evidence="1">
    <location>
        <begin position="74"/>
        <end position="89"/>
    </location>
</feature>
<feature type="compositionally biased region" description="Polar residues" evidence="1">
    <location>
        <begin position="267"/>
        <end position="278"/>
    </location>
</feature>
<feature type="compositionally biased region" description="Acidic residues" evidence="1">
    <location>
        <begin position="121"/>
        <end position="142"/>
    </location>
</feature>
<evidence type="ECO:0000313" key="3">
    <source>
        <dbReference type="Proteomes" id="UP001153069"/>
    </source>
</evidence>
<keyword evidence="3" id="KW-1185">Reference proteome</keyword>
<feature type="region of interest" description="Disordered" evidence="1">
    <location>
        <begin position="267"/>
        <end position="287"/>
    </location>
</feature>
<accession>A0A9N8HBF4</accession>
<protein>
    <submittedName>
        <fullName evidence="2">Uncharacterized protein</fullName>
    </submittedName>
</protein>
<dbReference type="Proteomes" id="UP001153069">
    <property type="component" value="Unassembled WGS sequence"/>
</dbReference>
<dbReference type="OrthoDB" id="55843at2759"/>
<reference evidence="2" key="1">
    <citation type="submission" date="2020-06" db="EMBL/GenBank/DDBJ databases">
        <authorList>
            <consortium name="Plant Systems Biology data submission"/>
        </authorList>
    </citation>
    <scope>NUCLEOTIDE SEQUENCE</scope>
    <source>
        <strain evidence="2">D6</strain>
    </source>
</reference>
<feature type="compositionally biased region" description="Basic and acidic residues" evidence="1">
    <location>
        <begin position="109"/>
        <end position="120"/>
    </location>
</feature>
<feature type="compositionally biased region" description="Acidic residues" evidence="1">
    <location>
        <begin position="90"/>
        <end position="108"/>
    </location>
</feature>
<evidence type="ECO:0000256" key="1">
    <source>
        <dbReference type="SAM" id="MobiDB-lite"/>
    </source>
</evidence>
<feature type="compositionally biased region" description="Acidic residues" evidence="1">
    <location>
        <begin position="38"/>
        <end position="58"/>
    </location>
</feature>